<evidence type="ECO:0000313" key="3">
    <source>
        <dbReference type="Proteomes" id="UP000032439"/>
    </source>
</evidence>
<dbReference type="Gene3D" id="2.60.120.200">
    <property type="match status" value="1"/>
</dbReference>
<dbReference type="InterPro" id="IPR013320">
    <property type="entry name" value="ConA-like_dom_sf"/>
</dbReference>
<protein>
    <submittedName>
        <fullName evidence="2">MSHA biogenesis protein MshQ</fullName>
    </submittedName>
</protein>
<name>A0A0D7DYH1_STUST</name>
<dbReference type="InterPro" id="IPR046524">
    <property type="entry name" value="DUF6701"/>
</dbReference>
<evidence type="ECO:0000313" key="2">
    <source>
        <dbReference type="EMBL" id="KIZ33614.1"/>
    </source>
</evidence>
<dbReference type="PATRIC" id="fig|316.110.peg.2287"/>
<proteinExistence type="predicted"/>
<comment type="caution">
    <text evidence="2">The sequence shown here is derived from an EMBL/GenBank/DDBJ whole genome shotgun (WGS) entry which is preliminary data.</text>
</comment>
<dbReference type="Pfam" id="PF20419">
    <property type="entry name" value="DUF6701"/>
    <property type="match status" value="1"/>
</dbReference>
<dbReference type="EMBL" id="JXXD01000235">
    <property type="protein sequence ID" value="KIZ33614.1"/>
    <property type="molecule type" value="Genomic_DNA"/>
</dbReference>
<feature type="domain" description="DUF6701" evidence="1">
    <location>
        <begin position="698"/>
        <end position="1320"/>
    </location>
</feature>
<organism evidence="2 3">
    <name type="scientific">Stutzerimonas stutzeri</name>
    <name type="common">Pseudomonas stutzeri</name>
    <dbReference type="NCBI Taxonomy" id="316"/>
    <lineage>
        <taxon>Bacteria</taxon>
        <taxon>Pseudomonadati</taxon>
        <taxon>Pseudomonadota</taxon>
        <taxon>Gammaproteobacteria</taxon>
        <taxon>Pseudomonadales</taxon>
        <taxon>Pseudomonadaceae</taxon>
        <taxon>Stutzerimonas</taxon>
    </lineage>
</organism>
<dbReference type="SUPFAM" id="SSF49899">
    <property type="entry name" value="Concanavalin A-like lectins/glucanases"/>
    <property type="match status" value="1"/>
</dbReference>
<reference evidence="2 3" key="1">
    <citation type="submission" date="2014-11" db="EMBL/GenBank/DDBJ databases">
        <title>Genomics and ecophysiology of heterotrophic nitrogen fixing bacteria isolated from estuarine surface water.</title>
        <authorList>
            <person name="Bentzon-Tilia M."/>
            <person name="Severin I."/>
            <person name="Hansen L.H."/>
            <person name="Riemann L."/>
        </authorList>
    </citation>
    <scope>NUCLEOTIDE SEQUENCE [LARGE SCALE GENOMIC DNA]</scope>
    <source>
        <strain evidence="2 3">BAL361</strain>
    </source>
</reference>
<sequence>MQVDTSRLGHITIIADGGFTLTGNTIGTSNKNITLSAGYSSVIATGTNTVHGSVGSTSGSITLAGTAVNGSVESASGAITLTGSSITGTLTSSGNTRLTSSSVTGATQITNELSATNSTFTGNVTVSGTSSFTGGSLAANLLGGGSVTTTGGTTIAGGLSNNYGAINLDGGRVGSINAAQNVTTINGTVITGALAASGEVTLNAGSVGGKVSARKVVADGTSFSGDIVASNGIVDLTGGSVVGNISSNCCTVTLTQVEVAGNVSASQNNIVLDASTVTGNLSTTNEVRLFNDSFVYGDVTAATWGNTTITGTGRSHVYGVCTPTATTPADLCDGEIKPVCLTSSPDNFNRSSLGGDWAVTTRSGTFGDPRIVNGRLRLTDDSTNVATGATVQRTFPAANNLITVTFKYYGYSTRSNRGADGMALILSDARVTPQPGAYGGSLGYAQKTDISGFAGGWLGIGFDEFGNYSNATEGRKGGIGSRSDAIAIRGSGNGTEGYLYLTGTGTLSNGIDNSSSTSTASPGHLYRVTIDSRTRGKTLVTVERDTGGSGRNYSTLVTAYDVQASGSQVAVPDNFWLSFTGSTGGSVNIHELDDLQVCANRMNPIGTQIDHFEIIAPSSGLTCSPVPVSVRACLDSACTLYTEAVTAIAVLSSSGSTISSDTQTFTGGTGSFSLRKTTRGSATLGIASSNPATKPLSETLCKVGSGPLGKNCSLSFVDSGFVFDVPTQVSNKLSDDVLVRAVRKDDASQQCVPAFQNVERDVLFWSGYINPTMSAGRSLEVNGTAVSSAEASPTTLKLAFDNNAQAPIKVRYNDAGKLELNARYSGSSGTDDNGLSMLGSDQFVVKPVGLCVEPADSTAKWYCEKGDASCQVFVSAGDGFPVRFRPVGWQDEDSDLCVGNPTTPNFRHDGIVLASVLVAPTDGVEGTVTLAANDQNRYDHKPTTEGYDSSSSEVVQSVKFSEVGVFRISATPSAGGYLDGETVSGGTSANIGRITPAYLEATGSGSLRPVCSAGYTYQAQELEFSELPSLTITGKNRSGVTTTNYDRGAFWKFPKAWSPLFFSNVGRTSLDQRIPGDGAPTDLDCTLESNKANCVAIRLSVEGAGSPSETDTTAGDGTKTLEMPASLLLRYLRGAVPNDDDRLFDAQIEVFTGKAQLIDDDKIFVAEASASHTAKDHAFTISGSQIILGRYRQEGATGSELSPLRLPLVLEKWTDSAFVTNTAPADEDCAVVSETITLDNPSGNLSIEETSATLGEASQGIRLITLSAPGADNTGSIRVEPYVPSWLHFDWLGTGPINPSAIATFGGYAGYPPVIFRREVYR</sequence>
<dbReference type="Proteomes" id="UP000032439">
    <property type="component" value="Unassembled WGS sequence"/>
</dbReference>
<accession>A0A0D7DYH1</accession>
<gene>
    <name evidence="2" type="ORF">LO50_19995</name>
</gene>
<evidence type="ECO:0000259" key="1">
    <source>
        <dbReference type="Pfam" id="PF20419"/>
    </source>
</evidence>